<comment type="function">
    <text evidence="1">tRNA methylase which 2'-O-methylates cytidine(4) in tRNA(Pro) and tRNA(Gly)(GCC), and adenosine(4) in tRNA(His).</text>
</comment>
<evidence type="ECO:0000313" key="6">
    <source>
        <dbReference type="Proteomes" id="UP000076004"/>
    </source>
</evidence>
<keyword evidence="1" id="KW-0949">S-adenosyl-L-methionine</keyword>
<feature type="region of interest" description="Disordered" evidence="2">
    <location>
        <begin position="226"/>
        <end position="256"/>
    </location>
</feature>
<gene>
    <name evidence="5" type="ORF">PGSY75_1130600</name>
</gene>
<comment type="similarity">
    <text evidence="1">Belongs to the methyltransferase TRM13 family.</text>
</comment>
<dbReference type="InterPro" id="IPR007871">
    <property type="entry name" value="Methyltransferase_TRM13"/>
</dbReference>
<dbReference type="Pfam" id="PF05206">
    <property type="entry name" value="TRM13"/>
    <property type="match status" value="1"/>
</dbReference>
<comment type="catalytic activity">
    <reaction evidence="1">
        <text>cytidine(4) in tRNA(Gly)(GCC) + S-adenosyl-L-methionine = 2'-O-methylcytidine(4) in tRNA(Gly)(GCC) + S-adenosyl-L-homocysteine + H(+)</text>
        <dbReference type="Rhea" id="RHEA:43192"/>
        <dbReference type="Rhea" id="RHEA-COMP:10399"/>
        <dbReference type="Rhea" id="RHEA-COMP:10400"/>
        <dbReference type="ChEBI" id="CHEBI:15378"/>
        <dbReference type="ChEBI" id="CHEBI:57856"/>
        <dbReference type="ChEBI" id="CHEBI:59789"/>
        <dbReference type="ChEBI" id="CHEBI:74495"/>
        <dbReference type="ChEBI" id="CHEBI:82748"/>
        <dbReference type="EC" id="2.1.1.225"/>
    </reaction>
</comment>
<feature type="compositionally biased region" description="Basic and acidic residues" evidence="2">
    <location>
        <begin position="299"/>
        <end position="314"/>
    </location>
</feature>
<dbReference type="Proteomes" id="UP000076004">
    <property type="component" value="Chromosome 11"/>
</dbReference>
<evidence type="ECO:0000256" key="3">
    <source>
        <dbReference type="SAM" id="Phobius"/>
    </source>
</evidence>
<keyword evidence="1" id="KW-0862">Zinc</keyword>
<dbReference type="EC" id="2.1.1.225" evidence="1"/>
<keyword evidence="3" id="KW-1133">Transmembrane helix</keyword>
<dbReference type="KEGG" id="pgab:PGSY75_1130600"/>
<evidence type="ECO:0000256" key="1">
    <source>
        <dbReference type="RuleBase" id="RU367103"/>
    </source>
</evidence>
<dbReference type="GO" id="GO:0030488">
    <property type="term" value="P:tRNA methylation"/>
    <property type="evidence" value="ECO:0007669"/>
    <property type="project" value="InterPro"/>
</dbReference>
<dbReference type="AlphaFoldDB" id="A0A151LJ26"/>
<dbReference type="EMBL" id="LVLB01000012">
    <property type="protein sequence ID" value="KYN98942.1"/>
    <property type="molecule type" value="Genomic_DNA"/>
</dbReference>
<feature type="transmembrane region" description="Helical" evidence="3">
    <location>
        <begin position="381"/>
        <end position="399"/>
    </location>
</feature>
<dbReference type="InterPro" id="IPR039044">
    <property type="entry name" value="Trm13"/>
</dbReference>
<feature type="domain" description="Methyltransferase TRM13" evidence="4">
    <location>
        <begin position="713"/>
        <end position="779"/>
    </location>
</feature>
<evidence type="ECO:0000256" key="2">
    <source>
        <dbReference type="SAM" id="MobiDB-lite"/>
    </source>
</evidence>
<dbReference type="RefSeq" id="XP_018641219.1">
    <property type="nucleotide sequence ID" value="XM_018786424.1"/>
</dbReference>
<name>A0A151LJ26_9APIC</name>
<feature type="non-terminal residue" evidence="5">
    <location>
        <position position="780"/>
    </location>
</feature>
<feature type="transmembrane region" description="Helical" evidence="3">
    <location>
        <begin position="440"/>
        <end position="459"/>
    </location>
</feature>
<comment type="catalytic activity">
    <reaction evidence="1">
        <text>adenosine(4) in tRNA(His) + S-adenosyl-L-methionine = 2'-O-methyladenosine(4) in tRNA(His) + S-adenosyl-L-homocysteine + H(+)</text>
        <dbReference type="Rhea" id="RHEA:43196"/>
        <dbReference type="Rhea" id="RHEA-COMP:10401"/>
        <dbReference type="Rhea" id="RHEA-COMP:10402"/>
        <dbReference type="ChEBI" id="CHEBI:15378"/>
        <dbReference type="ChEBI" id="CHEBI:57856"/>
        <dbReference type="ChEBI" id="CHEBI:59789"/>
        <dbReference type="ChEBI" id="CHEBI:74411"/>
        <dbReference type="ChEBI" id="CHEBI:74477"/>
        <dbReference type="EC" id="2.1.1.225"/>
    </reaction>
</comment>
<dbReference type="GO" id="GO:0106050">
    <property type="term" value="F:tRNA 2'-O-methyltransferase activity"/>
    <property type="evidence" value="ECO:0007669"/>
    <property type="project" value="UniProtKB-UniRule"/>
</dbReference>
<dbReference type="VEuPathDB" id="PlasmoDB:PGABG01_1128600"/>
<reference evidence="5 6" key="1">
    <citation type="journal article" date="2016" name="Nat. Commun.">
        <title>Genomes of cryptic chimpanzee Plasmodium species reveal key evolutionary events leading to human malaria.</title>
        <authorList>
            <person name="Sundararaman S.A."/>
            <person name="Plenderleith L.J."/>
            <person name="Liu W."/>
            <person name="Loy D.E."/>
            <person name="Learn G.H."/>
            <person name="Li Y."/>
            <person name="Shaw K.S."/>
            <person name="Ayouba A."/>
            <person name="Peeters M."/>
            <person name="Speede S."/>
            <person name="Shaw G.M."/>
            <person name="Bushman F.D."/>
            <person name="Brisson D."/>
            <person name="Rayner J.C."/>
            <person name="Sharp P.M."/>
            <person name="Hahn B.H."/>
        </authorList>
    </citation>
    <scope>NUCLEOTIDE SEQUENCE [LARGE SCALE GENOMIC DNA]</scope>
    <source>
        <strain evidence="5 6">SY75</strain>
    </source>
</reference>
<feature type="region of interest" description="Disordered" evidence="2">
    <location>
        <begin position="299"/>
        <end position="358"/>
    </location>
</feature>
<dbReference type="GeneID" id="29777017"/>
<dbReference type="VEuPathDB" id="PlasmoDB:PGSY75_1130600"/>
<feature type="compositionally biased region" description="Basic and acidic residues" evidence="2">
    <location>
        <begin position="339"/>
        <end position="357"/>
    </location>
</feature>
<keyword evidence="1" id="KW-0863">Zinc-finger</keyword>
<comment type="catalytic activity">
    <reaction evidence="1">
        <text>cytidine(4) in tRNA(Pro) + S-adenosyl-L-methionine = 2'-O-methylcytidine(4) in tRNA(Pro) + S-adenosyl-L-homocysteine + H(+)</text>
        <dbReference type="Rhea" id="RHEA:32767"/>
        <dbReference type="Rhea" id="RHEA-COMP:10397"/>
        <dbReference type="Rhea" id="RHEA-COMP:10398"/>
        <dbReference type="ChEBI" id="CHEBI:15378"/>
        <dbReference type="ChEBI" id="CHEBI:57856"/>
        <dbReference type="ChEBI" id="CHEBI:59789"/>
        <dbReference type="ChEBI" id="CHEBI:74495"/>
        <dbReference type="ChEBI" id="CHEBI:82748"/>
        <dbReference type="EC" id="2.1.1.225"/>
    </reaction>
</comment>
<accession>A0A151LJ26</accession>
<organism evidence="5 6">
    <name type="scientific">Plasmodium gaboni</name>
    <dbReference type="NCBI Taxonomy" id="647221"/>
    <lineage>
        <taxon>Eukaryota</taxon>
        <taxon>Sar</taxon>
        <taxon>Alveolata</taxon>
        <taxon>Apicomplexa</taxon>
        <taxon>Aconoidasida</taxon>
        <taxon>Haemosporida</taxon>
        <taxon>Plasmodiidae</taxon>
        <taxon>Plasmodium</taxon>
        <taxon>Plasmodium (Laverania)</taxon>
    </lineage>
</organism>
<keyword evidence="1" id="KW-0479">Metal-binding</keyword>
<feature type="compositionally biased region" description="Basic and acidic residues" evidence="2">
    <location>
        <begin position="239"/>
        <end position="248"/>
    </location>
</feature>
<sequence length="780" mass="92886">MESLCPLENNCFIFPHKDNKYIKKHLKKCPLYLKNLYLHYTPFHFPYINDSNIYILKHNDVENVLNEYYILFNNIILDTVKKMSIPIKTFDTFLYMKYNLLLVWYMKYGKDVFFSMLENDIYKEKLDKKINNNINKSNIVDINIEEQNLLLYIHINKLKNFISNKRNSYNNNNQCNQKYCVNKFVIEKNTKYTTHIYNINNISLEENGNSYNSIATEEQHFCDSKTINDNNKNCSSPNKKSDYNKMDDNQNDENNKYTLPMLTLKNIGNIHNYKITRDIINYVDEFVFKSSDFFDGEEKKSKEVKIKKKNDDNKQNSGGNNKNDGDNNQNDGGNNQNDGDNKPYSGDDKPYSGDDNGRNIFSNDKISFLLIEKNELDKDEILSVIIYLTIYLCCKLNIIKRIKNKNFNRKEIEKIKQDDIYSIFFFLNNIDKHDIQNINLLFLLIYFNEFFYIYFYNLLNQKDIFISSTHKKNIQSLFIELGAGKANTTRWINFIMNNLGDILKKYKIYKGVSKNDDKNMCYINNDNTKNNYQQNNYQKNILCSNEQSVLLHSRQSEYEKCKILIIEKESLRNKKEMKDFFMQIEQNNNENILRIRTNVSDFNLNQFIHFIKHKNLKANHFLVPDIIQFYYYNDIYKNIQKENQELNTKDEQIKYITHIKNFNNDKTSFFCEQFLKNNLLCIESYLDINVQKLYTSLTQGNNNLKKVYNSVNNFLKDFDFQKVTYLTKHLCGNGTDLALRMLVNSVKDNVVENYFILAPCCHHRCEVKKIVGYKYLKELN</sequence>
<protein>
    <recommendedName>
        <fullName evidence="1">tRNA:m(4)X modification enzyme TRM13</fullName>
        <ecNumber evidence="1">2.1.1.225</ecNumber>
    </recommendedName>
</protein>
<dbReference type="PANTHER" id="PTHR12998">
    <property type="entry name" value="TRNA:M(4)X MODIFICATION ENZYME TRM13 HOMOLOG"/>
    <property type="match status" value="1"/>
</dbReference>
<keyword evidence="3" id="KW-0472">Membrane</keyword>
<proteinExistence type="inferred from homology"/>
<evidence type="ECO:0000313" key="5">
    <source>
        <dbReference type="EMBL" id="KYN98942.1"/>
    </source>
</evidence>
<dbReference type="PANTHER" id="PTHR12998:SF0">
    <property type="entry name" value="TRNA:M(4)X MODIFICATION ENZYME TRM13 HOMOLOG"/>
    <property type="match status" value="1"/>
</dbReference>
<dbReference type="GO" id="GO:0008270">
    <property type="term" value="F:zinc ion binding"/>
    <property type="evidence" value="ECO:0007669"/>
    <property type="project" value="UniProtKB-KW"/>
</dbReference>
<keyword evidence="1" id="KW-0819">tRNA processing</keyword>
<feature type="compositionally biased region" description="Low complexity" evidence="2">
    <location>
        <begin position="315"/>
        <end position="338"/>
    </location>
</feature>
<feature type="compositionally biased region" description="Low complexity" evidence="2">
    <location>
        <begin position="228"/>
        <end position="238"/>
    </location>
</feature>
<keyword evidence="1" id="KW-0808">Transferase</keyword>
<keyword evidence="3" id="KW-0812">Transmembrane</keyword>
<keyword evidence="1" id="KW-0489">Methyltransferase</keyword>
<comment type="caution">
    <text evidence="5">The sequence shown here is derived from an EMBL/GenBank/DDBJ whole genome shotgun (WGS) entry which is preliminary data.</text>
</comment>
<evidence type="ECO:0000259" key="4">
    <source>
        <dbReference type="Pfam" id="PF05206"/>
    </source>
</evidence>